<evidence type="ECO:0000256" key="1">
    <source>
        <dbReference type="SAM" id="MobiDB-lite"/>
    </source>
</evidence>
<reference evidence="2" key="1">
    <citation type="submission" date="2020-11" db="EMBL/GenBank/DDBJ databases">
        <title>The chromosome-scale genome resource for two endophytic Fusarium species: F. culmorum and F. pseudograminearum.</title>
        <authorList>
            <person name="Yuan Z."/>
        </authorList>
    </citation>
    <scope>NUCLEOTIDE SEQUENCE</scope>
    <source>
        <strain evidence="2">Class2-1B</strain>
    </source>
</reference>
<accession>A0A7S8HT46</accession>
<feature type="region of interest" description="Disordered" evidence="1">
    <location>
        <begin position="217"/>
        <end position="237"/>
    </location>
</feature>
<sequence>MGLPQSPDPKTYYRDQTWDAEYSNLGTATLETKRNRIEERLKKVRKEFKRKVSLNDNSDCWETTLKVSFLHVKLARVTSQIERRKFDSHERWYNRSEAFNLKLRHDSWTQWESIMRKHESTVRKTTSRESYMRLFATSRVGLERDTSLQSNMAAEMERVYCPDHPKDWESYRWDPVLHDCILTDENGNGEGGEPEIEAIQALVGVAAVKSSKEVLEALAEDDPDDHDDSDEDDYIVS</sequence>
<protein>
    <submittedName>
        <fullName evidence="2">Uncharacterized protein</fullName>
    </submittedName>
</protein>
<proteinExistence type="predicted"/>
<organism evidence="2 3">
    <name type="scientific">Fusarium culmorum</name>
    <dbReference type="NCBI Taxonomy" id="5516"/>
    <lineage>
        <taxon>Eukaryota</taxon>
        <taxon>Fungi</taxon>
        <taxon>Dikarya</taxon>
        <taxon>Ascomycota</taxon>
        <taxon>Pezizomycotina</taxon>
        <taxon>Sordariomycetes</taxon>
        <taxon>Hypocreomycetidae</taxon>
        <taxon>Hypocreales</taxon>
        <taxon>Nectriaceae</taxon>
        <taxon>Fusarium</taxon>
    </lineage>
</organism>
<feature type="compositionally biased region" description="Acidic residues" evidence="1">
    <location>
        <begin position="218"/>
        <end position="237"/>
    </location>
</feature>
<dbReference type="AlphaFoldDB" id="A0A7S8HT46"/>
<evidence type="ECO:0000313" key="3">
    <source>
        <dbReference type="Proteomes" id="UP000663297"/>
    </source>
</evidence>
<dbReference type="Proteomes" id="UP000663297">
    <property type="component" value="Chromosome 1"/>
</dbReference>
<name>A0A7S8HT46_FUSCU</name>
<dbReference type="EMBL" id="CP064747">
    <property type="protein sequence ID" value="QPC60596.1"/>
    <property type="molecule type" value="Genomic_DNA"/>
</dbReference>
<gene>
    <name evidence="2" type="ORF">HYE67_002827</name>
</gene>
<evidence type="ECO:0000313" key="2">
    <source>
        <dbReference type="EMBL" id="QPC60596.1"/>
    </source>
</evidence>